<gene>
    <name evidence="1" type="ORF">ACFFGA_14920</name>
</gene>
<protein>
    <submittedName>
        <fullName evidence="1">Uncharacterized protein</fullName>
    </submittedName>
</protein>
<sequence>MDKIKTTMSGETSEKIKKCFLTKLTVFEKQNSDFLKENNIELDNIFILFNSVNYIEYKFREVFNKLEPEFQKDAEFFFKDALQGCLDKYSE</sequence>
<accession>A0ABV6QC97</accession>
<keyword evidence="2" id="KW-1185">Reference proteome</keyword>
<organism evidence="1 2">
    <name type="scientific">Winogradskyella pulchriflava</name>
    <dbReference type="NCBI Taxonomy" id="1110688"/>
    <lineage>
        <taxon>Bacteria</taxon>
        <taxon>Pseudomonadati</taxon>
        <taxon>Bacteroidota</taxon>
        <taxon>Flavobacteriia</taxon>
        <taxon>Flavobacteriales</taxon>
        <taxon>Flavobacteriaceae</taxon>
        <taxon>Winogradskyella</taxon>
    </lineage>
</organism>
<evidence type="ECO:0000313" key="1">
    <source>
        <dbReference type="EMBL" id="MFC0605852.1"/>
    </source>
</evidence>
<reference evidence="1 2" key="1">
    <citation type="submission" date="2024-09" db="EMBL/GenBank/DDBJ databases">
        <authorList>
            <person name="Sun Q."/>
            <person name="Mori K."/>
        </authorList>
    </citation>
    <scope>NUCLEOTIDE SEQUENCE [LARGE SCALE GENOMIC DNA]</scope>
    <source>
        <strain evidence="1 2">NCAIM B.02481</strain>
    </source>
</reference>
<name>A0ABV6QC97_9FLAO</name>
<comment type="caution">
    <text evidence="1">The sequence shown here is derived from an EMBL/GenBank/DDBJ whole genome shotgun (WGS) entry which is preliminary data.</text>
</comment>
<dbReference type="Proteomes" id="UP001589832">
    <property type="component" value="Unassembled WGS sequence"/>
</dbReference>
<dbReference type="EMBL" id="JBHLTQ010000015">
    <property type="protein sequence ID" value="MFC0605852.1"/>
    <property type="molecule type" value="Genomic_DNA"/>
</dbReference>
<proteinExistence type="predicted"/>
<dbReference type="RefSeq" id="WP_386065223.1">
    <property type="nucleotide sequence ID" value="NZ_JBHLTQ010000015.1"/>
</dbReference>
<evidence type="ECO:0000313" key="2">
    <source>
        <dbReference type="Proteomes" id="UP001589832"/>
    </source>
</evidence>